<keyword evidence="2 4" id="KW-0378">Hydrolase</keyword>
<dbReference type="PROSITE" id="PS51257">
    <property type="entry name" value="PROKAR_LIPOPROTEIN"/>
    <property type="match status" value="1"/>
</dbReference>
<comment type="caution">
    <text evidence="9">The sequence shown here is derived from an EMBL/GenBank/DDBJ whole genome shotgun (WGS) entry which is preliminary data.</text>
</comment>
<dbReference type="InterPro" id="IPR011013">
    <property type="entry name" value="Gal_mutarotase_sf_dom"/>
</dbReference>
<dbReference type="GO" id="GO:0030246">
    <property type="term" value="F:carbohydrate binding"/>
    <property type="evidence" value="ECO:0007669"/>
    <property type="project" value="InterPro"/>
</dbReference>
<proteinExistence type="inferred from homology"/>
<feature type="signal peptide" evidence="6">
    <location>
        <begin position="1"/>
        <end position="26"/>
    </location>
</feature>
<dbReference type="Gene3D" id="2.60.40.1180">
    <property type="entry name" value="Golgi alpha-mannosidase II"/>
    <property type="match status" value="1"/>
</dbReference>
<dbReference type="Gene3D" id="2.60.40.1760">
    <property type="entry name" value="glycosyl hydrolase (family 31)"/>
    <property type="match status" value="1"/>
</dbReference>
<keyword evidence="3 4" id="KW-0326">Glycosidase</keyword>
<dbReference type="InterPro" id="IPR048395">
    <property type="entry name" value="Glyco_hydro_31_C"/>
</dbReference>
<dbReference type="SUPFAM" id="SSF51011">
    <property type="entry name" value="Glycosyl hydrolase domain"/>
    <property type="match status" value="1"/>
</dbReference>
<sequence>MTTPRRLPVALLGLLLVACGGGSSPATDGGGTTTGGDGTGGSTLELSQDAERFVIGDGTTQVELTRDGWHLRWTDADGATRVEDAADDGTVTQTNPDYARFNDRQDGIDKAYPGLPEVSYKPLAYRDNAQWHYATGASAVSVDGDTATVQVTTDDGLGATLTLRFAGDGTLSLHYAPAAAGVDAVSTAWNSPDSERYFGGGERFSGVQLRGSALPLWISHGPGANREGSTNEIAASFFWCPCGWGLAADSDARGEIVFARRNERADAGRITIENDTLDLVYYRGTPRQIVAAQTARVGRPQWTPPEWMWQPMVWQDSDTSTESVMALVDGMQDRDIPLGAVWLDNPWDAGKASFDFDASRFDDADALIREVHDKGVRFMVWLSPFVSGDAQTRTETNGWTVTGTRADGNDATYYPTRGIDTHLDFTNPAAYAWWRDGLEGLIARGVDGVKVDRGEEDLSDDSVWHNGLPNRLNHNAYIDHYHEAIFDAFEAERPDGDFAIFARGGWNGSARWAGHWAADNTSVLGELGLTQALRSLLSLSMSGFAFNGSDIGGYAGARQDLGESGCGIPLLPPGYATYVRWTQLGALSPIMQTPVPPWWVSDRAVTIYRRYATLHERLVPYIAAAARQTIDDGLPIVRPLPFAYPDDAQAVAADDEYLFGPDLLVAPVTSVLSGLAVTARTVYLPAGRWRQFWTGTVIDGPATRVELVPLEQIPLYVRDGAILPSGVSPEELP</sequence>
<evidence type="ECO:0000256" key="2">
    <source>
        <dbReference type="ARBA" id="ARBA00022801"/>
    </source>
</evidence>
<evidence type="ECO:0000313" key="9">
    <source>
        <dbReference type="EMBL" id="NKF23359.1"/>
    </source>
</evidence>
<organism evidence="9 10">
    <name type="scientific">Solimonas marina</name>
    <dbReference type="NCBI Taxonomy" id="2714601"/>
    <lineage>
        <taxon>Bacteria</taxon>
        <taxon>Pseudomonadati</taxon>
        <taxon>Pseudomonadota</taxon>
        <taxon>Gammaproteobacteria</taxon>
        <taxon>Nevskiales</taxon>
        <taxon>Nevskiaceae</taxon>
        <taxon>Solimonas</taxon>
    </lineage>
</organism>
<dbReference type="InterPro" id="IPR000322">
    <property type="entry name" value="Glyco_hydro_31_TIM"/>
</dbReference>
<evidence type="ECO:0000259" key="8">
    <source>
        <dbReference type="Pfam" id="PF21365"/>
    </source>
</evidence>
<dbReference type="PANTHER" id="PTHR43053">
    <property type="entry name" value="GLYCOSIDASE FAMILY 31"/>
    <property type="match status" value="1"/>
</dbReference>
<dbReference type="AlphaFoldDB" id="A0A969WBX8"/>
<name>A0A969WBX8_9GAMM</name>
<dbReference type="SUPFAM" id="SSF51445">
    <property type="entry name" value="(Trans)glycosidases"/>
    <property type="match status" value="1"/>
</dbReference>
<dbReference type="Pfam" id="PF21365">
    <property type="entry name" value="Glyco_hydro_31_3rd"/>
    <property type="match status" value="1"/>
</dbReference>
<comment type="similarity">
    <text evidence="1 4">Belongs to the glycosyl hydrolase 31 family.</text>
</comment>
<evidence type="ECO:0000256" key="4">
    <source>
        <dbReference type="RuleBase" id="RU361185"/>
    </source>
</evidence>
<dbReference type="GO" id="GO:0004553">
    <property type="term" value="F:hydrolase activity, hydrolyzing O-glycosyl compounds"/>
    <property type="evidence" value="ECO:0007669"/>
    <property type="project" value="InterPro"/>
</dbReference>
<feature type="region of interest" description="Disordered" evidence="5">
    <location>
        <begin position="23"/>
        <end position="43"/>
    </location>
</feature>
<dbReference type="InterPro" id="IPR050985">
    <property type="entry name" value="Alpha-glycosidase_related"/>
</dbReference>
<dbReference type="PANTHER" id="PTHR43053:SF4">
    <property type="entry name" value="MYOGENESIS-REGULATING GLYCOSIDASE"/>
    <property type="match status" value="1"/>
</dbReference>
<dbReference type="Proteomes" id="UP000653472">
    <property type="component" value="Unassembled WGS sequence"/>
</dbReference>
<feature type="domain" description="Glycosyl hydrolase family 31 C-terminal" evidence="8">
    <location>
        <begin position="633"/>
        <end position="723"/>
    </location>
</feature>
<feature type="domain" description="Glycoside hydrolase family 31 TIM barrel" evidence="7">
    <location>
        <begin position="307"/>
        <end position="623"/>
    </location>
</feature>
<gene>
    <name evidence="9" type="ORF">G7Y82_13640</name>
</gene>
<protein>
    <submittedName>
        <fullName evidence="9">Glycoside hydrolase family 31 protein</fullName>
    </submittedName>
</protein>
<evidence type="ECO:0000256" key="5">
    <source>
        <dbReference type="SAM" id="MobiDB-lite"/>
    </source>
</evidence>
<dbReference type="Gene3D" id="3.20.20.80">
    <property type="entry name" value="Glycosidases"/>
    <property type="match status" value="1"/>
</dbReference>
<dbReference type="EMBL" id="JAAVXB010000007">
    <property type="protein sequence ID" value="NKF23359.1"/>
    <property type="molecule type" value="Genomic_DNA"/>
</dbReference>
<reference evidence="9" key="1">
    <citation type="submission" date="2020-03" db="EMBL/GenBank/DDBJ databases">
        <title>Solimonas marina sp. nov., isolated from deep seawater of the Pacific Ocean.</title>
        <authorList>
            <person name="Liu X."/>
            <person name="Lai Q."/>
            <person name="Sun F."/>
            <person name="Gai Y."/>
            <person name="Li G."/>
            <person name="Shao Z."/>
        </authorList>
    </citation>
    <scope>NUCLEOTIDE SEQUENCE</scope>
    <source>
        <strain evidence="9">C16B3</strain>
    </source>
</reference>
<dbReference type="CDD" id="cd14752">
    <property type="entry name" value="GH31_N"/>
    <property type="match status" value="1"/>
</dbReference>
<evidence type="ECO:0000256" key="3">
    <source>
        <dbReference type="ARBA" id="ARBA00023295"/>
    </source>
</evidence>
<accession>A0A969WBX8</accession>
<evidence type="ECO:0000313" key="10">
    <source>
        <dbReference type="Proteomes" id="UP000653472"/>
    </source>
</evidence>
<dbReference type="GO" id="GO:0005975">
    <property type="term" value="P:carbohydrate metabolic process"/>
    <property type="evidence" value="ECO:0007669"/>
    <property type="project" value="InterPro"/>
</dbReference>
<dbReference type="InterPro" id="IPR013780">
    <property type="entry name" value="Glyco_hydro_b"/>
</dbReference>
<evidence type="ECO:0000259" key="7">
    <source>
        <dbReference type="Pfam" id="PF01055"/>
    </source>
</evidence>
<evidence type="ECO:0000256" key="6">
    <source>
        <dbReference type="SAM" id="SignalP"/>
    </source>
</evidence>
<dbReference type="InterPro" id="IPR017853">
    <property type="entry name" value="GH"/>
</dbReference>
<evidence type="ECO:0000256" key="1">
    <source>
        <dbReference type="ARBA" id="ARBA00007806"/>
    </source>
</evidence>
<keyword evidence="10" id="KW-1185">Reference proteome</keyword>
<keyword evidence="6" id="KW-0732">Signal</keyword>
<feature type="chain" id="PRO_5037375799" evidence="6">
    <location>
        <begin position="27"/>
        <end position="733"/>
    </location>
</feature>
<dbReference type="RefSeq" id="WP_168148676.1">
    <property type="nucleotide sequence ID" value="NZ_JAAVXB010000007.1"/>
</dbReference>
<feature type="compositionally biased region" description="Gly residues" evidence="5">
    <location>
        <begin position="23"/>
        <end position="41"/>
    </location>
</feature>
<dbReference type="SUPFAM" id="SSF74650">
    <property type="entry name" value="Galactose mutarotase-like"/>
    <property type="match status" value="1"/>
</dbReference>
<dbReference type="Pfam" id="PF01055">
    <property type="entry name" value="Glyco_hydro_31_2nd"/>
    <property type="match status" value="1"/>
</dbReference>